<comment type="subcellular location">
    <subcellularLocation>
        <location evidence="1">Plastid</location>
        <location evidence="1">Chloroplast</location>
    </subcellularLocation>
</comment>
<evidence type="ECO:0000256" key="5">
    <source>
        <dbReference type="PIRSR" id="PIRSR601344-1"/>
    </source>
</evidence>
<feature type="binding site" evidence="5">
    <location>
        <position position="76"/>
    </location>
    <ligand>
        <name>chlorophyll a</name>
        <dbReference type="ChEBI" id="CHEBI:58416"/>
        <label>1</label>
    </ligand>
</feature>
<name>A0AB34K0E6_PRYPA</name>
<comment type="caution">
    <text evidence="6">The sequence shown here is derived from an EMBL/GenBank/DDBJ whole genome shotgun (WGS) entry which is preliminary data.</text>
</comment>
<feature type="binding site" description="axial binding residue" evidence="5">
    <location>
        <position position="61"/>
    </location>
    <ligand>
        <name>chlorophyll b</name>
        <dbReference type="ChEBI" id="CHEBI:61721"/>
        <label>1</label>
    </ligand>
    <ligandPart>
        <name>Mg</name>
        <dbReference type="ChEBI" id="CHEBI:25107"/>
    </ligandPart>
</feature>
<protein>
    <submittedName>
        <fullName evidence="6">Uncharacterized protein</fullName>
    </submittedName>
</protein>
<proteinExistence type="predicted"/>
<keyword evidence="2" id="KW-0150">Chloroplast</keyword>
<sequence>MISLVSATAAFQAPAASVRHVAAQHSAVSMMVKSKALPFLESPAHLEGMIGNVGFDPMGLSTPQNIKWMREAELKHGRMCQLAWFGYVAVDLGIKFPGARYDLTSFAAHDALAKKELFFALLLVGTFETIGFTQIYNMMDGDDREPGDFGFDPLKLLKGNEEQYKLAELTHGRAAMLAFSAVVTQSALPSAFGYGKETFPYF</sequence>
<keyword evidence="3" id="KW-0602">Photosynthesis</keyword>
<reference evidence="6 7" key="1">
    <citation type="journal article" date="2024" name="Science">
        <title>Giant polyketide synthase enzymes in the biosynthesis of giant marine polyether toxins.</title>
        <authorList>
            <person name="Fallon T.R."/>
            <person name="Shende V.V."/>
            <person name="Wierzbicki I.H."/>
            <person name="Pendleton A.L."/>
            <person name="Watervoot N.F."/>
            <person name="Auber R.P."/>
            <person name="Gonzalez D.J."/>
            <person name="Wisecaver J.H."/>
            <person name="Moore B.S."/>
        </authorList>
    </citation>
    <scope>NUCLEOTIDE SEQUENCE [LARGE SCALE GENOMIC DNA]</scope>
    <source>
        <strain evidence="6 7">12B1</strain>
    </source>
</reference>
<dbReference type="GO" id="GO:0016020">
    <property type="term" value="C:membrane"/>
    <property type="evidence" value="ECO:0007669"/>
    <property type="project" value="InterPro"/>
</dbReference>
<accession>A0AB34K0E6</accession>
<dbReference type="InterPro" id="IPR022796">
    <property type="entry name" value="Chloroa_b-bind"/>
</dbReference>
<dbReference type="AlphaFoldDB" id="A0AB34K0E6"/>
<evidence type="ECO:0000256" key="1">
    <source>
        <dbReference type="ARBA" id="ARBA00004229"/>
    </source>
</evidence>
<dbReference type="Gene3D" id="1.10.3460.10">
    <property type="entry name" value="Chlorophyll a/b binding protein domain"/>
    <property type="match status" value="1"/>
</dbReference>
<dbReference type="EMBL" id="JBGBPQ010000002">
    <property type="protein sequence ID" value="KAL1527958.1"/>
    <property type="molecule type" value="Genomic_DNA"/>
</dbReference>
<keyword evidence="5" id="KW-0148">Chlorophyll</keyword>
<organism evidence="6 7">
    <name type="scientific">Prymnesium parvum</name>
    <name type="common">Toxic golden alga</name>
    <dbReference type="NCBI Taxonomy" id="97485"/>
    <lineage>
        <taxon>Eukaryota</taxon>
        <taxon>Haptista</taxon>
        <taxon>Haptophyta</taxon>
        <taxon>Prymnesiophyceae</taxon>
        <taxon>Prymnesiales</taxon>
        <taxon>Prymnesiaceae</taxon>
        <taxon>Prymnesium</taxon>
    </lineage>
</organism>
<dbReference type="SUPFAM" id="SSF103511">
    <property type="entry name" value="Chlorophyll a-b binding protein"/>
    <property type="match status" value="1"/>
</dbReference>
<dbReference type="GO" id="GO:0016168">
    <property type="term" value="F:chlorophyll binding"/>
    <property type="evidence" value="ECO:0007669"/>
    <property type="project" value="UniProtKB-KW"/>
</dbReference>
<evidence type="ECO:0000313" key="7">
    <source>
        <dbReference type="Proteomes" id="UP001515480"/>
    </source>
</evidence>
<evidence type="ECO:0000256" key="4">
    <source>
        <dbReference type="ARBA" id="ARBA00022640"/>
    </source>
</evidence>
<keyword evidence="4" id="KW-0934">Plastid</keyword>
<dbReference type="Proteomes" id="UP001515480">
    <property type="component" value="Unassembled WGS sequence"/>
</dbReference>
<dbReference type="GO" id="GO:0009765">
    <property type="term" value="P:photosynthesis, light harvesting"/>
    <property type="evidence" value="ECO:0007669"/>
    <property type="project" value="InterPro"/>
</dbReference>
<evidence type="ECO:0000256" key="3">
    <source>
        <dbReference type="ARBA" id="ARBA00022531"/>
    </source>
</evidence>
<dbReference type="Pfam" id="PF00504">
    <property type="entry name" value="Chloroa_b-bind"/>
    <property type="match status" value="1"/>
</dbReference>
<keyword evidence="7" id="KW-1185">Reference proteome</keyword>
<evidence type="ECO:0000313" key="6">
    <source>
        <dbReference type="EMBL" id="KAL1527958.1"/>
    </source>
</evidence>
<feature type="binding site" evidence="5">
    <location>
        <position position="112"/>
    </location>
    <ligand>
        <name>chlorophyll a</name>
        <dbReference type="ChEBI" id="CHEBI:58416"/>
        <label>1</label>
    </ligand>
</feature>
<dbReference type="InterPro" id="IPR001344">
    <property type="entry name" value="Chloro_AB-bd_pln"/>
</dbReference>
<feature type="binding site" evidence="5">
    <location>
        <position position="168"/>
    </location>
    <ligand>
        <name>chlorophyll b</name>
        <dbReference type="ChEBI" id="CHEBI:61721"/>
        <label>4</label>
    </ligand>
</feature>
<keyword evidence="5" id="KW-0157">Chromophore</keyword>
<feature type="binding site" evidence="5">
    <location>
        <position position="73"/>
    </location>
    <ligand>
        <name>chlorophyll a</name>
        <dbReference type="ChEBI" id="CHEBI:58416"/>
        <label>1</label>
    </ligand>
</feature>
<gene>
    <name evidence="6" type="ORF">AB1Y20_009329</name>
</gene>
<feature type="binding site" evidence="5">
    <location>
        <position position="185"/>
    </location>
    <ligand>
        <name>chlorophyll b</name>
        <dbReference type="ChEBI" id="CHEBI:61721"/>
        <label>2</label>
    </ligand>
</feature>
<feature type="binding site" evidence="5">
    <location>
        <position position="173"/>
    </location>
    <ligand>
        <name>chlorophyll a</name>
        <dbReference type="ChEBI" id="CHEBI:58416"/>
        <label>1</label>
    </ligand>
</feature>
<feature type="binding site" description="axial binding residue" evidence="5">
    <location>
        <position position="78"/>
    </location>
    <ligand>
        <name>chlorophyll b</name>
        <dbReference type="ChEBI" id="CHEBI:61721"/>
        <label>1</label>
    </ligand>
    <ligandPart>
        <name>Mg</name>
        <dbReference type="ChEBI" id="CHEBI:25107"/>
    </ligandPart>
</feature>
<dbReference type="GO" id="GO:0009507">
    <property type="term" value="C:chloroplast"/>
    <property type="evidence" value="ECO:0007669"/>
    <property type="project" value="UniProtKB-SubCell"/>
</dbReference>
<dbReference type="PANTHER" id="PTHR21649">
    <property type="entry name" value="CHLOROPHYLL A/B BINDING PROTEIN"/>
    <property type="match status" value="1"/>
</dbReference>
<evidence type="ECO:0000256" key="2">
    <source>
        <dbReference type="ARBA" id="ARBA00022528"/>
    </source>
</evidence>